<protein>
    <submittedName>
        <fullName evidence="1">Uncharacterized protein</fullName>
    </submittedName>
</protein>
<organism evidence="1 2">
    <name type="scientific">Dermabacter jinjuensis</name>
    <dbReference type="NCBI Taxonomy" id="1667168"/>
    <lineage>
        <taxon>Bacteria</taxon>
        <taxon>Bacillati</taxon>
        <taxon>Actinomycetota</taxon>
        <taxon>Actinomycetes</taxon>
        <taxon>Micrococcales</taxon>
        <taxon>Dermabacteraceae</taxon>
        <taxon>Dermabacter</taxon>
    </lineage>
</organism>
<proteinExistence type="predicted"/>
<name>A0ABN5DLA8_9MICO</name>
<keyword evidence="2" id="KW-1185">Reference proteome</keyword>
<sequence length="454" mass="49918">MSKYAVSIIRGNGQTVARTIDELKAGKPTVLDHVTIERSRPSPIDAYDPATATFTIAHNLDDPETIFKLGDRVAVEITPEGSGDPHKIFHGYIDRIYTPAKGKGEKYRRTTFTAIDEKGIAARTYVGAPPWKYEPYRDRLERFSTLYPRISLEAQCNAIASDAYHFDNTTGTVVPEGAPKLDIDSTSALELFEKSAAATGDQISAGEWKLWIKKKPVPRVVLYKRGNSVYRKLENSPQVPSSMIEDIGQEISYSSRIAAISASWTAVGWTSTREVTRNWGDINSVGQRLTIDAHAAVSLPVPDEQLNSRPVEALPVPVRIQQLVDSARASGKPEPALDALRLRRSLNPERFDYIAEVMGVDGGRDSEWDSAIEVTGPAPYIKNRYQAVMGIRYELSANPRESTLTLSVAPLALMAAGGMVWAQLRAGIPSLMFYELNSVTFADMAQIVTTSTQG</sequence>
<accession>A0ABN5DLA8</accession>
<dbReference type="EMBL" id="CP023482">
    <property type="protein sequence ID" value="ATH95866.1"/>
    <property type="molecule type" value="Genomic_DNA"/>
</dbReference>
<gene>
    <name evidence="1" type="ORF">COP05_01235</name>
</gene>
<evidence type="ECO:0000313" key="2">
    <source>
        <dbReference type="Proteomes" id="UP000815698"/>
    </source>
</evidence>
<evidence type="ECO:0000313" key="1">
    <source>
        <dbReference type="EMBL" id="ATH95866.1"/>
    </source>
</evidence>
<dbReference type="RefSeq" id="WP_096882417.1">
    <property type="nucleotide sequence ID" value="NZ_CP023482.1"/>
</dbReference>
<dbReference type="Proteomes" id="UP000815698">
    <property type="component" value="Chromosome"/>
</dbReference>
<reference evidence="1 2" key="1">
    <citation type="journal article" date="2016" name="Int. J. Syst. Evol. Microbiol.">
        <title>Dermabacter jinjuensis sp. nov., a novel species of the genus Dermabacter isolated from a clinical specimen.</title>
        <authorList>
            <person name="Park Y.K."/>
            <person name="Lee K.M."/>
            <person name="Lee W.K."/>
            <person name="Cho M.J."/>
            <person name="Lee H.S."/>
            <person name="Cho Y.G."/>
            <person name="Lee Y.C."/>
            <person name="Lee W.K."/>
            <person name="Seong W.K."/>
            <person name="Hwang K.J."/>
        </authorList>
    </citation>
    <scope>NUCLEOTIDE SEQUENCE [LARGE SCALE GENOMIC DNA]</scope>
    <source>
        <strain evidence="1 2">32T</strain>
    </source>
</reference>